<dbReference type="EMBL" id="BMGM01000011">
    <property type="protein sequence ID" value="GGE42407.1"/>
    <property type="molecule type" value="Genomic_DNA"/>
</dbReference>
<gene>
    <name evidence="1" type="ORF">GCM10010832_22970</name>
</gene>
<sequence>MLCIAFFMAFNLVQNPVSTKNTGEMKLQLSNVNVNNKGVIYIAIYNKKQDFMTRNFFKSTKVEVGEDSSIELVFDAIPYRFYAVTAYHDINANQQMDFNENGMPIEDYAMSGTPNQMGPPNWEQVKFEFKDETQVINLNF</sequence>
<keyword evidence="2" id="KW-1185">Reference proteome</keyword>
<evidence type="ECO:0000313" key="1">
    <source>
        <dbReference type="EMBL" id="GGE42407.1"/>
    </source>
</evidence>
<evidence type="ECO:0000313" key="2">
    <source>
        <dbReference type="Proteomes" id="UP000599179"/>
    </source>
</evidence>
<dbReference type="InterPro" id="IPR018673">
    <property type="entry name" value="DUF2141"/>
</dbReference>
<name>A0ABQ1SL84_9FLAO</name>
<organism evidence="1 2">
    <name type="scientific">Psychroflexus planctonicus</name>
    <dbReference type="NCBI Taxonomy" id="1526575"/>
    <lineage>
        <taxon>Bacteria</taxon>
        <taxon>Pseudomonadati</taxon>
        <taxon>Bacteroidota</taxon>
        <taxon>Flavobacteriia</taxon>
        <taxon>Flavobacteriales</taxon>
        <taxon>Flavobacteriaceae</taxon>
        <taxon>Psychroflexus</taxon>
    </lineage>
</organism>
<accession>A0ABQ1SL84</accession>
<dbReference type="Pfam" id="PF09912">
    <property type="entry name" value="DUF2141"/>
    <property type="match status" value="1"/>
</dbReference>
<protein>
    <recommendedName>
        <fullName evidence="3">DUF2141 domain-containing protein</fullName>
    </recommendedName>
</protein>
<evidence type="ECO:0008006" key="3">
    <source>
        <dbReference type="Google" id="ProtNLM"/>
    </source>
</evidence>
<reference evidence="2" key="1">
    <citation type="journal article" date="2019" name="Int. J. Syst. Evol. Microbiol.">
        <title>The Global Catalogue of Microorganisms (GCM) 10K type strain sequencing project: providing services to taxonomists for standard genome sequencing and annotation.</title>
        <authorList>
            <consortium name="The Broad Institute Genomics Platform"/>
            <consortium name="The Broad Institute Genome Sequencing Center for Infectious Disease"/>
            <person name="Wu L."/>
            <person name="Ma J."/>
        </authorList>
    </citation>
    <scope>NUCLEOTIDE SEQUENCE [LARGE SCALE GENOMIC DNA]</scope>
    <source>
        <strain evidence="2">CGMCC 1.12931</strain>
    </source>
</reference>
<dbReference type="Proteomes" id="UP000599179">
    <property type="component" value="Unassembled WGS sequence"/>
</dbReference>
<proteinExistence type="predicted"/>
<comment type="caution">
    <text evidence="1">The sequence shown here is derived from an EMBL/GenBank/DDBJ whole genome shotgun (WGS) entry which is preliminary data.</text>
</comment>